<evidence type="ECO:0000313" key="3">
    <source>
        <dbReference type="Proteomes" id="UP000663882"/>
    </source>
</evidence>
<organism evidence="2 3">
    <name type="scientific">Rotaria sordida</name>
    <dbReference type="NCBI Taxonomy" id="392033"/>
    <lineage>
        <taxon>Eukaryota</taxon>
        <taxon>Metazoa</taxon>
        <taxon>Spiralia</taxon>
        <taxon>Gnathifera</taxon>
        <taxon>Rotifera</taxon>
        <taxon>Eurotatoria</taxon>
        <taxon>Bdelloidea</taxon>
        <taxon>Philodinida</taxon>
        <taxon>Philodinidae</taxon>
        <taxon>Rotaria</taxon>
    </lineage>
</organism>
<dbReference type="SUPFAM" id="SSF46689">
    <property type="entry name" value="Homeodomain-like"/>
    <property type="match status" value="1"/>
</dbReference>
<dbReference type="AlphaFoldDB" id="A0A814ZNT3"/>
<dbReference type="InterPro" id="IPR009057">
    <property type="entry name" value="Homeodomain-like_sf"/>
</dbReference>
<sequence>MKCHKTTVKRWLERWTETKDLSDRGRPRVTTAEDDQLIVDLVQQDVDEGITSKQIQQELQHQGVNISLHTVQHRLVEAGFSYSRPLSKPLLSEQHRRYRLLWVQSMKNYDWNKIIISDETTVRLILSENIFGNDLVNEWNDLPAQLASKLVWNNNKVDQGRVKYLSLHN</sequence>
<accession>A0A814ZNT3</accession>
<evidence type="ECO:0000259" key="1">
    <source>
        <dbReference type="Pfam" id="PF01498"/>
    </source>
</evidence>
<dbReference type="Proteomes" id="UP000663882">
    <property type="component" value="Unassembled WGS sequence"/>
</dbReference>
<gene>
    <name evidence="2" type="ORF">RFH988_LOCUS27021</name>
</gene>
<feature type="domain" description="Transposase Tc1-like" evidence="1">
    <location>
        <begin position="38"/>
        <end position="103"/>
    </location>
</feature>
<dbReference type="GO" id="GO:0015074">
    <property type="term" value="P:DNA integration"/>
    <property type="evidence" value="ECO:0007669"/>
    <property type="project" value="InterPro"/>
</dbReference>
<comment type="caution">
    <text evidence="2">The sequence shown here is derived from an EMBL/GenBank/DDBJ whole genome shotgun (WGS) entry which is preliminary data.</text>
</comment>
<evidence type="ECO:0000313" key="2">
    <source>
        <dbReference type="EMBL" id="CAF1247960.1"/>
    </source>
</evidence>
<dbReference type="Pfam" id="PF01498">
    <property type="entry name" value="HTH_Tnp_Tc3_2"/>
    <property type="match status" value="1"/>
</dbReference>
<dbReference type="GO" id="GO:0003677">
    <property type="term" value="F:DNA binding"/>
    <property type="evidence" value="ECO:0007669"/>
    <property type="project" value="InterPro"/>
</dbReference>
<dbReference type="OrthoDB" id="9996331at2759"/>
<dbReference type="EMBL" id="CAJNOO010002231">
    <property type="protein sequence ID" value="CAF1247960.1"/>
    <property type="molecule type" value="Genomic_DNA"/>
</dbReference>
<dbReference type="InterPro" id="IPR002492">
    <property type="entry name" value="Transposase_Tc1-like"/>
</dbReference>
<protein>
    <recommendedName>
        <fullName evidence="1">Transposase Tc1-like domain-containing protein</fullName>
    </recommendedName>
</protein>
<name>A0A814ZNT3_9BILA</name>
<reference evidence="2" key="1">
    <citation type="submission" date="2021-02" db="EMBL/GenBank/DDBJ databases">
        <authorList>
            <person name="Nowell W R."/>
        </authorList>
    </citation>
    <scope>NUCLEOTIDE SEQUENCE</scope>
</reference>
<proteinExistence type="predicted"/>
<dbReference type="GO" id="GO:0006313">
    <property type="term" value="P:DNA transposition"/>
    <property type="evidence" value="ECO:0007669"/>
    <property type="project" value="InterPro"/>
</dbReference>